<keyword evidence="1" id="KW-0238">DNA-binding</keyword>
<sequence length="170" mass="18604">MSGRLSAQVGLSASRAMGVQAMEQGSKLHSIREVADAFGMAVSALRYYDELGVLPATERRGGVRYYDERSLAVLAYVQLLHDDAMLPLDRTQQVIDARTAGQRAARLRGGADALRENAERMLSAADMLDHLSQCPARDPLTCPVTGAELDRRVERAMANGMRRPSTRMSL</sequence>
<evidence type="ECO:0000313" key="4">
    <source>
        <dbReference type="Proteomes" id="UP000320216"/>
    </source>
</evidence>
<dbReference type="PROSITE" id="PS50937">
    <property type="entry name" value="HTH_MERR_2"/>
    <property type="match status" value="1"/>
</dbReference>
<evidence type="ECO:0000313" key="3">
    <source>
        <dbReference type="EMBL" id="QDZ14477.1"/>
    </source>
</evidence>
<keyword evidence="4" id="KW-1185">Reference proteome</keyword>
<reference evidence="3 4" key="1">
    <citation type="submission" date="2019-07" db="EMBL/GenBank/DDBJ databases">
        <title>Full genome sequence of Humibacter sp. WJ7-1.</title>
        <authorList>
            <person name="Im W.-T."/>
        </authorList>
    </citation>
    <scope>NUCLEOTIDE SEQUENCE [LARGE SCALE GENOMIC DNA]</scope>
    <source>
        <strain evidence="3 4">WJ7-1</strain>
    </source>
</reference>
<dbReference type="GO" id="GO:0003677">
    <property type="term" value="F:DNA binding"/>
    <property type="evidence" value="ECO:0007669"/>
    <property type="project" value="UniProtKB-KW"/>
</dbReference>
<dbReference type="OrthoDB" id="9802039at2"/>
<dbReference type="KEGG" id="huw:FPZ11_06610"/>
<dbReference type="AlphaFoldDB" id="A0A5B8M1C4"/>
<gene>
    <name evidence="3" type="ORF">FPZ11_06610</name>
</gene>
<dbReference type="Gene3D" id="1.10.1660.10">
    <property type="match status" value="1"/>
</dbReference>
<dbReference type="Proteomes" id="UP000320216">
    <property type="component" value="Chromosome"/>
</dbReference>
<proteinExistence type="predicted"/>
<dbReference type="PANTHER" id="PTHR30204">
    <property type="entry name" value="REDOX-CYCLING DRUG-SENSING TRANSCRIPTIONAL ACTIVATOR SOXR"/>
    <property type="match status" value="1"/>
</dbReference>
<feature type="domain" description="HTH merR-type" evidence="2">
    <location>
        <begin position="28"/>
        <end position="97"/>
    </location>
</feature>
<dbReference type="InterPro" id="IPR000551">
    <property type="entry name" value="MerR-type_HTH_dom"/>
</dbReference>
<protein>
    <submittedName>
        <fullName evidence="3">MerR family transcriptional regulator</fullName>
    </submittedName>
</protein>
<dbReference type="InterPro" id="IPR047057">
    <property type="entry name" value="MerR_fam"/>
</dbReference>
<organism evidence="3 4">
    <name type="scientific">Humibacter ginsenosidimutans</name>
    <dbReference type="NCBI Taxonomy" id="2599293"/>
    <lineage>
        <taxon>Bacteria</taxon>
        <taxon>Bacillati</taxon>
        <taxon>Actinomycetota</taxon>
        <taxon>Actinomycetes</taxon>
        <taxon>Micrococcales</taxon>
        <taxon>Microbacteriaceae</taxon>
        <taxon>Humibacter</taxon>
    </lineage>
</organism>
<accession>A0A5B8M1C4</accession>
<evidence type="ECO:0000256" key="1">
    <source>
        <dbReference type="ARBA" id="ARBA00023125"/>
    </source>
</evidence>
<dbReference type="GO" id="GO:0003700">
    <property type="term" value="F:DNA-binding transcription factor activity"/>
    <property type="evidence" value="ECO:0007669"/>
    <property type="project" value="InterPro"/>
</dbReference>
<dbReference type="Pfam" id="PF13411">
    <property type="entry name" value="MerR_1"/>
    <property type="match status" value="1"/>
</dbReference>
<dbReference type="SMART" id="SM00422">
    <property type="entry name" value="HTH_MERR"/>
    <property type="match status" value="1"/>
</dbReference>
<dbReference type="InterPro" id="IPR009061">
    <property type="entry name" value="DNA-bd_dom_put_sf"/>
</dbReference>
<evidence type="ECO:0000259" key="2">
    <source>
        <dbReference type="PROSITE" id="PS50937"/>
    </source>
</evidence>
<dbReference type="EMBL" id="CP042305">
    <property type="protein sequence ID" value="QDZ14477.1"/>
    <property type="molecule type" value="Genomic_DNA"/>
</dbReference>
<dbReference type="SUPFAM" id="SSF46955">
    <property type="entry name" value="Putative DNA-binding domain"/>
    <property type="match status" value="1"/>
</dbReference>
<dbReference type="PANTHER" id="PTHR30204:SF97">
    <property type="entry name" value="MERR FAMILY REGULATORY PROTEIN"/>
    <property type="match status" value="1"/>
</dbReference>
<name>A0A5B8M1C4_9MICO</name>